<dbReference type="AlphaFoldDB" id="A0A1Y2HBD6"/>
<feature type="region of interest" description="Disordered" evidence="1">
    <location>
        <begin position="230"/>
        <end position="251"/>
    </location>
</feature>
<comment type="caution">
    <text evidence="2">The sequence shown here is derived from an EMBL/GenBank/DDBJ whole genome shotgun (WGS) entry which is preliminary data.</text>
</comment>
<evidence type="ECO:0008006" key="4">
    <source>
        <dbReference type="Google" id="ProtNLM"/>
    </source>
</evidence>
<sequence>METNSERQLLELALTLLGYNLTPASTTSPSPPTSAAHSTVNPSSLFSLLGNGNGSYGHQHQHVESTTDALLHMLTDATSATSPLELAALRAVQRMVATHPPASEASAATVLDARRSATGAALVHLAAANKFGRLLRWLVREAKVDAGVRDGLGRTPVEIAEAQGWQEGVEVLSGVFETPAGDVTTSKSTRPASPVKSQEAKVVVLDKLEDAVLSAASEKEKALLLTDTTTSTAPPSLVSEPAASSSTSAVTRTTASNNNTLTGWHIHTRIAATFRDPATRWIIQLVLITMLVAAAAHQVQQAIVYQGDVWLAKAAKSTIVGVSDALSWLDFPEEPAYAPAPVEEDDGAIVGGVKWQRAVDKLWGAPQEHQGRACKVVDQESGRCVEEGGAEAEDLWELGRSWRMAVS</sequence>
<dbReference type="InterPro" id="IPR036770">
    <property type="entry name" value="Ankyrin_rpt-contain_sf"/>
</dbReference>
<reference evidence="2 3" key="1">
    <citation type="submission" date="2016-07" db="EMBL/GenBank/DDBJ databases">
        <title>Pervasive Adenine N6-methylation of Active Genes in Fungi.</title>
        <authorList>
            <consortium name="DOE Joint Genome Institute"/>
            <person name="Mondo S.J."/>
            <person name="Dannebaum R.O."/>
            <person name="Kuo R.C."/>
            <person name="Labutti K."/>
            <person name="Haridas S."/>
            <person name="Kuo A."/>
            <person name="Salamov A."/>
            <person name="Ahrendt S.R."/>
            <person name="Lipzen A."/>
            <person name="Sullivan W."/>
            <person name="Andreopoulos W.B."/>
            <person name="Clum A."/>
            <person name="Lindquist E."/>
            <person name="Daum C."/>
            <person name="Ramamoorthy G.K."/>
            <person name="Gryganskyi A."/>
            <person name="Culley D."/>
            <person name="Magnuson J.K."/>
            <person name="James T.Y."/>
            <person name="O'Malley M.A."/>
            <person name="Stajich J.E."/>
            <person name="Spatafora J.W."/>
            <person name="Visel A."/>
            <person name="Grigoriev I.V."/>
        </authorList>
    </citation>
    <scope>NUCLEOTIDE SEQUENCE [LARGE SCALE GENOMIC DNA]</scope>
    <source>
        <strain evidence="2 3">PL171</strain>
    </source>
</reference>
<evidence type="ECO:0000313" key="3">
    <source>
        <dbReference type="Proteomes" id="UP000193411"/>
    </source>
</evidence>
<accession>A0A1Y2HBD6</accession>
<dbReference type="EMBL" id="MCFL01000054">
    <property type="protein sequence ID" value="ORZ31825.1"/>
    <property type="molecule type" value="Genomic_DNA"/>
</dbReference>
<protein>
    <recommendedName>
        <fullName evidence="4">Ankyrin repeat-containing domain protein</fullName>
    </recommendedName>
</protein>
<evidence type="ECO:0000256" key="1">
    <source>
        <dbReference type="SAM" id="MobiDB-lite"/>
    </source>
</evidence>
<organism evidence="2 3">
    <name type="scientific">Catenaria anguillulae PL171</name>
    <dbReference type="NCBI Taxonomy" id="765915"/>
    <lineage>
        <taxon>Eukaryota</taxon>
        <taxon>Fungi</taxon>
        <taxon>Fungi incertae sedis</taxon>
        <taxon>Blastocladiomycota</taxon>
        <taxon>Blastocladiomycetes</taxon>
        <taxon>Blastocladiales</taxon>
        <taxon>Catenariaceae</taxon>
        <taxon>Catenaria</taxon>
    </lineage>
</organism>
<keyword evidence="3" id="KW-1185">Reference proteome</keyword>
<dbReference type="OrthoDB" id="194358at2759"/>
<name>A0A1Y2HBD6_9FUNG</name>
<dbReference type="Gene3D" id="1.25.40.20">
    <property type="entry name" value="Ankyrin repeat-containing domain"/>
    <property type="match status" value="1"/>
</dbReference>
<gene>
    <name evidence="2" type="ORF">BCR44DRAFT_1463517</name>
</gene>
<dbReference type="Proteomes" id="UP000193411">
    <property type="component" value="Unassembled WGS sequence"/>
</dbReference>
<proteinExistence type="predicted"/>
<evidence type="ECO:0000313" key="2">
    <source>
        <dbReference type="EMBL" id="ORZ31825.1"/>
    </source>
</evidence>